<dbReference type="GO" id="GO:0005783">
    <property type="term" value="C:endoplasmic reticulum"/>
    <property type="evidence" value="ECO:0007669"/>
    <property type="project" value="UniProtKB-SubCell"/>
</dbReference>
<dbReference type="PANTHER" id="PTHR14094">
    <property type="entry name" value="SIGNAL RECOGNITION PARTICLE 72"/>
    <property type="match status" value="1"/>
</dbReference>
<evidence type="ECO:0000256" key="11">
    <source>
        <dbReference type="PIRNR" id="PIRNR038922"/>
    </source>
</evidence>
<evidence type="ECO:0000256" key="10">
    <source>
        <dbReference type="ARBA" id="ARBA00023274"/>
    </source>
</evidence>
<dbReference type="EMBL" id="OU963867">
    <property type="protein sequence ID" value="CAH0392392.1"/>
    <property type="molecule type" value="Genomic_DNA"/>
</dbReference>
<dbReference type="InterPro" id="IPR026270">
    <property type="entry name" value="SRP72"/>
</dbReference>
<dbReference type="AlphaFoldDB" id="A0A9P0F8J0"/>
<comment type="function">
    <text evidence="11">Component of the signal recognition particle (SRP) complex, a ribonucleoprotein complex that mediates the cotranslational targeting of secretory and membrane proteins to the endoplasmic reticulum (ER).</text>
</comment>
<keyword evidence="9 11" id="KW-0733">Signal recognition particle</keyword>
<reference evidence="14" key="1">
    <citation type="submission" date="2021-12" db="EMBL/GenBank/DDBJ databases">
        <authorList>
            <person name="King R."/>
        </authorList>
    </citation>
    <scope>NUCLEOTIDE SEQUENCE</scope>
</reference>
<evidence type="ECO:0000313" key="14">
    <source>
        <dbReference type="EMBL" id="CAH0392392.1"/>
    </source>
</evidence>
<dbReference type="KEGG" id="btab:109042915"/>
<feature type="compositionally biased region" description="Polar residues" evidence="12">
    <location>
        <begin position="619"/>
        <end position="630"/>
    </location>
</feature>
<evidence type="ECO:0000256" key="8">
    <source>
        <dbReference type="ARBA" id="ARBA00022824"/>
    </source>
</evidence>
<feature type="compositionally biased region" description="Polar residues" evidence="12">
    <location>
        <begin position="533"/>
        <end position="543"/>
    </location>
</feature>
<evidence type="ECO:0000256" key="3">
    <source>
        <dbReference type="ARBA" id="ARBA00007676"/>
    </source>
</evidence>
<name>A0A9P0F8J0_BEMTA</name>
<keyword evidence="5 11" id="KW-0963">Cytoplasm</keyword>
<evidence type="ECO:0000256" key="2">
    <source>
        <dbReference type="ARBA" id="ARBA00004496"/>
    </source>
</evidence>
<evidence type="ECO:0000313" key="15">
    <source>
        <dbReference type="Proteomes" id="UP001152759"/>
    </source>
</evidence>
<evidence type="ECO:0000256" key="9">
    <source>
        <dbReference type="ARBA" id="ARBA00023135"/>
    </source>
</evidence>
<dbReference type="FunFam" id="1.25.40.10:FF:000062">
    <property type="entry name" value="Signal recognition particle subunit SRP72"/>
    <property type="match status" value="1"/>
</dbReference>
<comment type="subcellular location">
    <subcellularLocation>
        <location evidence="2 11">Cytoplasm</location>
    </subcellularLocation>
    <subcellularLocation>
        <location evidence="1">Endoplasmic reticulum</location>
    </subcellularLocation>
</comment>
<keyword evidence="6" id="KW-0677">Repeat</keyword>
<dbReference type="PANTHER" id="PTHR14094:SF9">
    <property type="entry name" value="SIGNAL RECOGNITION PARTICLE SUBUNIT SRP72"/>
    <property type="match status" value="1"/>
</dbReference>
<evidence type="ECO:0000256" key="5">
    <source>
        <dbReference type="ARBA" id="ARBA00022490"/>
    </source>
</evidence>
<feature type="region of interest" description="Disordered" evidence="12">
    <location>
        <begin position="530"/>
        <end position="656"/>
    </location>
</feature>
<dbReference type="Pfam" id="PF17004">
    <property type="entry name" value="SRP_TPR_like"/>
    <property type="match status" value="1"/>
</dbReference>
<feature type="compositionally biased region" description="Basic and acidic residues" evidence="12">
    <location>
        <begin position="573"/>
        <end position="599"/>
    </location>
</feature>
<dbReference type="InterPro" id="IPR019734">
    <property type="entry name" value="TPR_rpt"/>
</dbReference>
<keyword evidence="15" id="KW-1185">Reference proteome</keyword>
<organism evidence="14 15">
    <name type="scientific">Bemisia tabaci</name>
    <name type="common">Sweetpotato whitefly</name>
    <name type="synonym">Aleurodes tabaci</name>
    <dbReference type="NCBI Taxonomy" id="7038"/>
    <lineage>
        <taxon>Eukaryota</taxon>
        <taxon>Metazoa</taxon>
        <taxon>Ecdysozoa</taxon>
        <taxon>Arthropoda</taxon>
        <taxon>Hexapoda</taxon>
        <taxon>Insecta</taxon>
        <taxon>Pterygota</taxon>
        <taxon>Neoptera</taxon>
        <taxon>Paraneoptera</taxon>
        <taxon>Hemiptera</taxon>
        <taxon>Sternorrhyncha</taxon>
        <taxon>Aleyrodoidea</taxon>
        <taxon>Aleyrodidae</taxon>
        <taxon>Aleyrodinae</taxon>
        <taxon>Bemisia</taxon>
    </lineage>
</organism>
<gene>
    <name evidence="14" type="ORF">BEMITA_LOCUS10917</name>
</gene>
<feature type="compositionally biased region" description="Basic residues" evidence="12">
    <location>
        <begin position="547"/>
        <end position="557"/>
    </location>
</feature>
<keyword evidence="10 11" id="KW-0687">Ribonucleoprotein</keyword>
<dbReference type="SUPFAM" id="SSF48452">
    <property type="entry name" value="TPR-like"/>
    <property type="match status" value="2"/>
</dbReference>
<feature type="domain" description="Signal recognition particle SRP72 subunit RNA-binding" evidence="13">
    <location>
        <begin position="532"/>
        <end position="584"/>
    </location>
</feature>
<dbReference type="Proteomes" id="UP001152759">
    <property type="component" value="Chromosome 6"/>
</dbReference>
<keyword evidence="7" id="KW-0802">TPR repeat</keyword>
<proteinExistence type="inferred from homology"/>
<dbReference type="Pfam" id="PF08492">
    <property type="entry name" value="SRP72"/>
    <property type="match status" value="1"/>
</dbReference>
<evidence type="ECO:0000259" key="13">
    <source>
        <dbReference type="Pfam" id="PF08492"/>
    </source>
</evidence>
<dbReference type="InterPro" id="IPR011990">
    <property type="entry name" value="TPR-like_helical_dom_sf"/>
</dbReference>
<sequence length="656" mass="74431">MMGSQSNSINPLLSELVKFGASEEYERALKTANKVLQQQPNEENALGYKIICLIHLSRFQDALQVLKQAPKQISEKLLFEKAYCQYKQGAVQEALKTVSLADDNLKIKELKAQILYRLERYEECYDAYQEILKNSDDVYQDERKTNLSAVIANLTIEGSKKQVAPIDESTYERVYNAACKLIGLGQYNEAEKKLRLAEKMCREALSEDDASEEDIEKEISIIRVQLGFVTQTLGREKESLEIYNSILKEKPDDPALVAIACNNVVVLNRERDQNVFDSKKKIKSATSENLDQKLTTRQRKDIALNNCLFALYTNQVEFCNQLCSKLTEKFPDTARHVIIIKALLQAKSGKGKQAHKILSDYIESHPEYQFELGLADVQLLLEEGDIATATQILENLGDNSFKPGIVSALVTLYLAQNDWKTASKTLEKAVDWYRKNKVSNDNLEALWKQAADFHMRQGEPDVAAKSMEELLKIHPDDKQLQAKLLIAYAQFDQNKAESLSKKLSLGSKGTDVDALEALSWIMGTKVIKKASKVDQTPKSTNSELIEKKKKRKKKPGKLPKNYDPSVPPNPERWLPRHERSGYRKNKRERDRDRRNKDAQIGKGTQGDAANAADQFDITKMSSQAKQSVVPNSPRPAVVEVEGPRRKPHQMKKKKRK</sequence>
<dbReference type="InterPro" id="IPR013699">
    <property type="entry name" value="Signal_recog_part_SRP72_RNA-bd"/>
</dbReference>
<dbReference type="PIRSF" id="PIRSF038922">
    <property type="entry name" value="SRP72"/>
    <property type="match status" value="1"/>
</dbReference>
<evidence type="ECO:0000256" key="12">
    <source>
        <dbReference type="SAM" id="MobiDB-lite"/>
    </source>
</evidence>
<dbReference type="GO" id="GO:0006614">
    <property type="term" value="P:SRP-dependent cotranslational protein targeting to membrane"/>
    <property type="evidence" value="ECO:0007669"/>
    <property type="project" value="UniProtKB-UniRule"/>
</dbReference>
<comment type="similarity">
    <text evidence="3 11">Belongs to the SRP72 family.</text>
</comment>
<protein>
    <recommendedName>
        <fullName evidence="4 11">Signal recognition particle subunit SRP72</fullName>
    </recommendedName>
</protein>
<dbReference type="Pfam" id="PF13428">
    <property type="entry name" value="TPR_14"/>
    <property type="match status" value="1"/>
</dbReference>
<evidence type="ECO:0000256" key="4">
    <source>
        <dbReference type="ARBA" id="ARBA00018350"/>
    </source>
</evidence>
<accession>A0A9P0F8J0</accession>
<evidence type="ECO:0000256" key="1">
    <source>
        <dbReference type="ARBA" id="ARBA00004240"/>
    </source>
</evidence>
<feature type="compositionally biased region" description="Basic residues" evidence="12">
    <location>
        <begin position="645"/>
        <end position="656"/>
    </location>
</feature>
<dbReference type="GO" id="GO:0008312">
    <property type="term" value="F:7S RNA binding"/>
    <property type="evidence" value="ECO:0007669"/>
    <property type="project" value="InterPro"/>
</dbReference>
<evidence type="ECO:0000256" key="6">
    <source>
        <dbReference type="ARBA" id="ARBA00022737"/>
    </source>
</evidence>
<dbReference type="InterPro" id="IPR031545">
    <property type="entry name" value="SRP72_TPR-like"/>
</dbReference>
<dbReference type="SMART" id="SM00028">
    <property type="entry name" value="TPR"/>
    <property type="match status" value="4"/>
</dbReference>
<evidence type="ECO:0000256" key="7">
    <source>
        <dbReference type="ARBA" id="ARBA00022803"/>
    </source>
</evidence>
<keyword evidence="8" id="KW-0256">Endoplasmic reticulum</keyword>
<dbReference type="Gene3D" id="1.25.40.10">
    <property type="entry name" value="Tetratricopeptide repeat domain"/>
    <property type="match status" value="3"/>
</dbReference>
<dbReference type="GO" id="GO:0043022">
    <property type="term" value="F:ribosome binding"/>
    <property type="evidence" value="ECO:0007669"/>
    <property type="project" value="TreeGrafter"/>
</dbReference>
<dbReference type="GO" id="GO:0005786">
    <property type="term" value="C:signal recognition particle, endoplasmic reticulum targeting"/>
    <property type="evidence" value="ECO:0007669"/>
    <property type="project" value="UniProtKB-UniRule"/>
</dbReference>